<dbReference type="Proteomes" id="UP000004994">
    <property type="component" value="Chromosome 3"/>
</dbReference>
<dbReference type="PANTHER" id="PTHR11439">
    <property type="entry name" value="GAG-POL-RELATED RETROTRANSPOSON"/>
    <property type="match status" value="1"/>
</dbReference>
<organism evidence="1">
    <name type="scientific">Solanum lycopersicum</name>
    <name type="common">Tomato</name>
    <name type="synonym">Lycopersicon esculentum</name>
    <dbReference type="NCBI Taxonomy" id="4081"/>
    <lineage>
        <taxon>Eukaryota</taxon>
        <taxon>Viridiplantae</taxon>
        <taxon>Streptophyta</taxon>
        <taxon>Embryophyta</taxon>
        <taxon>Tracheophyta</taxon>
        <taxon>Spermatophyta</taxon>
        <taxon>Magnoliopsida</taxon>
        <taxon>eudicotyledons</taxon>
        <taxon>Gunneridae</taxon>
        <taxon>Pentapetalae</taxon>
        <taxon>asterids</taxon>
        <taxon>lamiids</taxon>
        <taxon>Solanales</taxon>
        <taxon>Solanaceae</taxon>
        <taxon>Solanoideae</taxon>
        <taxon>Solaneae</taxon>
        <taxon>Solanum</taxon>
        <taxon>Solanum subgen. Lycopersicon</taxon>
    </lineage>
</organism>
<dbReference type="STRING" id="4081.A0A3Q7FJQ9"/>
<accession>A0A3Q7FJQ9</accession>
<reference evidence="1" key="1">
    <citation type="journal article" date="2012" name="Nature">
        <title>The tomato genome sequence provides insights into fleshy fruit evolution.</title>
        <authorList>
            <consortium name="Tomato Genome Consortium"/>
        </authorList>
    </citation>
    <scope>NUCLEOTIDE SEQUENCE [LARGE SCALE GENOMIC DNA]</scope>
    <source>
        <strain evidence="1">cv. Heinz 1706</strain>
    </source>
</reference>
<protein>
    <recommendedName>
        <fullName evidence="3">Reverse transcriptase Ty1/copia-type domain-containing protein</fullName>
    </recommendedName>
</protein>
<dbReference type="AlphaFoldDB" id="A0A3Q7FJQ9"/>
<evidence type="ECO:0000313" key="1">
    <source>
        <dbReference type="EnsemblPlants" id="Solyc03g044863.1.1"/>
    </source>
</evidence>
<proteinExistence type="predicted"/>
<name>A0A3Q7FJQ9_SOLLC</name>
<evidence type="ECO:0008006" key="3">
    <source>
        <dbReference type="Google" id="ProtNLM"/>
    </source>
</evidence>
<dbReference type="InParanoid" id="A0A3Q7FJQ9"/>
<dbReference type="EnsemblPlants" id="Solyc03g044863.1.1">
    <property type="protein sequence ID" value="Solyc03g044863.1.1"/>
    <property type="gene ID" value="Solyc03g044863.1"/>
</dbReference>
<dbReference type="PANTHER" id="PTHR11439:SF491">
    <property type="entry name" value="INTEGRASE CATALYTIC DOMAIN-CONTAINING PROTEIN"/>
    <property type="match status" value="1"/>
</dbReference>
<dbReference type="CDD" id="cd09272">
    <property type="entry name" value="RNase_HI_RT_Ty1"/>
    <property type="match status" value="1"/>
</dbReference>
<keyword evidence="2" id="KW-1185">Reference proteome</keyword>
<dbReference type="Gramene" id="Solyc03g044863.1.1">
    <property type="protein sequence ID" value="Solyc03g044863.1.1"/>
    <property type="gene ID" value="Solyc03g044863.1"/>
</dbReference>
<evidence type="ECO:0000313" key="2">
    <source>
        <dbReference type="Proteomes" id="UP000004994"/>
    </source>
</evidence>
<sequence length="163" mass="18344">MSRVPYANVIGSLMYVMVCTRPDISHVVGVKGSQYLIGYCDSHYSDDLDKRRSITSYAFTIANASVSWKSTLQSTVALSTTKAEYMAITEAAKEAIWLKAYLESLYLTLIRPGITHAVNLTSQFMQNPNSEHFHAVKRILRYVRGIVQFGLRLIAKSLIRLYG</sequence>
<reference evidence="1" key="2">
    <citation type="submission" date="2019-01" db="UniProtKB">
        <authorList>
            <consortium name="EnsemblPlants"/>
        </authorList>
    </citation>
    <scope>IDENTIFICATION</scope>
    <source>
        <strain evidence="1">cv. Heinz 1706</strain>
    </source>
</reference>